<dbReference type="PANTHER" id="PTHR47871">
    <property type="entry name" value="NAC DOMAIN-CONTAINING PROTEIN 8"/>
    <property type="match status" value="1"/>
</dbReference>
<dbReference type="GO" id="GO:0006355">
    <property type="term" value="P:regulation of DNA-templated transcription"/>
    <property type="evidence" value="ECO:0007669"/>
    <property type="project" value="InterPro"/>
</dbReference>
<protein>
    <recommendedName>
        <fullName evidence="5">NAC domain-containing protein</fullName>
    </recommendedName>
</protein>
<dbReference type="Proteomes" id="UP000829196">
    <property type="component" value="Unassembled WGS sequence"/>
</dbReference>
<comment type="caution">
    <text evidence="6">The sequence shown here is derived from an EMBL/GenBank/DDBJ whole genome shotgun (WGS) entry which is preliminary data.</text>
</comment>
<organism evidence="6 7">
    <name type="scientific">Dendrobium nobile</name>
    <name type="common">Orchid</name>
    <dbReference type="NCBI Taxonomy" id="94219"/>
    <lineage>
        <taxon>Eukaryota</taxon>
        <taxon>Viridiplantae</taxon>
        <taxon>Streptophyta</taxon>
        <taxon>Embryophyta</taxon>
        <taxon>Tracheophyta</taxon>
        <taxon>Spermatophyta</taxon>
        <taxon>Magnoliopsida</taxon>
        <taxon>Liliopsida</taxon>
        <taxon>Asparagales</taxon>
        <taxon>Orchidaceae</taxon>
        <taxon>Epidendroideae</taxon>
        <taxon>Malaxideae</taxon>
        <taxon>Dendrobiinae</taxon>
        <taxon>Dendrobium</taxon>
    </lineage>
</organism>
<evidence type="ECO:0000259" key="5">
    <source>
        <dbReference type="PROSITE" id="PS51005"/>
    </source>
</evidence>
<evidence type="ECO:0000256" key="2">
    <source>
        <dbReference type="ARBA" id="ARBA00023125"/>
    </source>
</evidence>
<feature type="domain" description="NAC" evidence="5">
    <location>
        <begin position="71"/>
        <end position="226"/>
    </location>
</feature>
<proteinExistence type="predicted"/>
<keyword evidence="2" id="KW-0238">DNA-binding</keyword>
<dbReference type="PROSITE" id="PS51005">
    <property type="entry name" value="NAC"/>
    <property type="match status" value="1"/>
</dbReference>
<dbReference type="OrthoDB" id="2021147at2759"/>
<keyword evidence="1" id="KW-0805">Transcription regulation</keyword>
<gene>
    <name evidence="6" type="ORF">KFK09_022053</name>
</gene>
<name>A0A8T3AI02_DENNO</name>
<dbReference type="InterPro" id="IPR036093">
    <property type="entry name" value="NAC_dom_sf"/>
</dbReference>
<reference evidence="6" key="1">
    <citation type="journal article" date="2022" name="Front. Genet.">
        <title>Chromosome-Scale Assembly of the Dendrobium nobile Genome Provides Insights Into the Molecular Mechanism of the Biosynthesis of the Medicinal Active Ingredient of Dendrobium.</title>
        <authorList>
            <person name="Xu Q."/>
            <person name="Niu S.-C."/>
            <person name="Li K.-L."/>
            <person name="Zheng P.-J."/>
            <person name="Zhang X.-J."/>
            <person name="Jia Y."/>
            <person name="Liu Y."/>
            <person name="Niu Y.-X."/>
            <person name="Yu L.-H."/>
            <person name="Chen D.-F."/>
            <person name="Zhang G.-Q."/>
        </authorList>
    </citation>
    <scope>NUCLEOTIDE SEQUENCE</scope>
    <source>
        <tissue evidence="6">Leaf</tissue>
    </source>
</reference>
<dbReference type="SUPFAM" id="SSF101941">
    <property type="entry name" value="NAC domain"/>
    <property type="match status" value="1"/>
</dbReference>
<evidence type="ECO:0000313" key="7">
    <source>
        <dbReference type="Proteomes" id="UP000829196"/>
    </source>
</evidence>
<evidence type="ECO:0000256" key="4">
    <source>
        <dbReference type="ARBA" id="ARBA00023242"/>
    </source>
</evidence>
<dbReference type="Gene3D" id="2.170.150.80">
    <property type="entry name" value="NAC domain"/>
    <property type="match status" value="1"/>
</dbReference>
<evidence type="ECO:0000313" key="6">
    <source>
        <dbReference type="EMBL" id="KAI0495750.1"/>
    </source>
</evidence>
<keyword evidence="7" id="KW-1185">Reference proteome</keyword>
<keyword evidence="4" id="KW-0539">Nucleus</keyword>
<dbReference type="EMBL" id="JAGYWB010000016">
    <property type="protein sequence ID" value="KAI0495750.1"/>
    <property type="molecule type" value="Genomic_DNA"/>
</dbReference>
<dbReference type="GO" id="GO:0003677">
    <property type="term" value="F:DNA binding"/>
    <property type="evidence" value="ECO:0007669"/>
    <property type="project" value="UniProtKB-KW"/>
</dbReference>
<keyword evidence="3" id="KW-0804">Transcription</keyword>
<dbReference type="PANTHER" id="PTHR47871:SF2">
    <property type="entry name" value="OS03G0221300 PROTEIN"/>
    <property type="match status" value="1"/>
</dbReference>
<evidence type="ECO:0000256" key="1">
    <source>
        <dbReference type="ARBA" id="ARBA00023015"/>
    </source>
</evidence>
<dbReference type="AlphaFoldDB" id="A0A8T3AI02"/>
<dbReference type="InterPro" id="IPR003441">
    <property type="entry name" value="NAC-dom"/>
</dbReference>
<sequence length="1065" mass="119025">MNFQTASGEPTSALGFGEKAVIKLEREARSGDLDLLPLSERRRMLIYPDMPSKGLNVKRVIPDFRKEWPGLPKGVKFDPSDEELLWHLLAEMGKGVAKRHPFINEFIFSLDEDSGLGNVLPQFLPGVKQDGSVSYFFHRKIEMHRSRNLKRQKKHDNSVEICWNSIGKSNLVCVDGIHQGSKEVLSLYMNPVTGGNPLKTPWLRHQYCIGINETEEDLVVSKIFYEISSNQDIQDLQTDSVDGLVAAVVGVADSLQVAPEFHERLNADSVSADASSQAVELGIGGETNIKLVDYLKSPSCQKPPIKYLEKAKTNLDKNSEGTLATDELALLESACETAAEISIFCTSAKSEIRDEDQESVVEKSADDFQSNLGDCGNWISNYNYDEVIDDTCDSNDAQVSMEKSCPMIVPEHDLQKNISDKMFKTQGRFIPTKSREINTAGIYSFAGHISRERHETYSKCLDEAHVSPNSIPSAEHNIAHENSINNLFILGLPAYSLKAKPSKETEPIISFENNSNNWENISAQSALPIKIEPKSFVDTEIDIASDKFSSNRLNVSAPSSMLIKVKNEPFEEVEASIVLEKYVEKLSSFSQLSCPEEGAPSCNLSHLTYVPKDPRIPSAEILNTMISGLDKLLSETTGLMNQHHEEDENVHDGLLMSNDNSQVISDTECFNQSSYAQVNVHTGEPQCNSVSTSSSLNVKSEPVESSLLSCSQIPPCNTRGHVLLTFENKKELCSDFQPDILDHVPLKLRLGISVSEDDVNVKNGNISEEIAPVTPACRSFGSVNTKECLSSSRRKRKRKKTATDSVEKAMEEDAPGLLKVLLDRGIQVEEIKLYGDLEDNDPLETSSSEGGFEELETVMTKLFSERSSLLRFASGRPVKGARAVYCLAGLISLIEQARYLRFRQIPIDWGWCRPLQSFIFVFQTHNRIVLERPEYGYATYFFELVDSLPIDWQIRRLVMAMKLTNFSRTILLENKPLIVGEDLSEGEALVLEAYGWARNTGFGTLLNYRDRVVHDRRNVILSEWRAKIGKLLMNGYTGGRLVLPNFPKKVVEYLGNLSSEIKMEL</sequence>
<evidence type="ECO:0000256" key="3">
    <source>
        <dbReference type="ARBA" id="ARBA00023163"/>
    </source>
</evidence>
<dbReference type="Pfam" id="PF02365">
    <property type="entry name" value="NAM"/>
    <property type="match status" value="1"/>
</dbReference>
<accession>A0A8T3AI02</accession>